<dbReference type="RefSeq" id="WP_355392046.1">
    <property type="nucleotide sequence ID" value="NZ_JBIBJC010000001.1"/>
</dbReference>
<dbReference type="EMBL" id="JBEXPZ010000004">
    <property type="protein sequence ID" value="MET9843717.1"/>
    <property type="molecule type" value="Genomic_DNA"/>
</dbReference>
<accession>A0ABV2UQ97</accession>
<protein>
    <submittedName>
        <fullName evidence="1">Uncharacterized protein</fullName>
    </submittedName>
</protein>
<evidence type="ECO:0000313" key="2">
    <source>
        <dbReference type="Proteomes" id="UP001550210"/>
    </source>
</evidence>
<reference evidence="1 2" key="1">
    <citation type="submission" date="2024-06" db="EMBL/GenBank/DDBJ databases">
        <title>The Natural Products Discovery Center: Release of the First 8490 Sequenced Strains for Exploring Actinobacteria Biosynthetic Diversity.</title>
        <authorList>
            <person name="Kalkreuter E."/>
            <person name="Kautsar S.A."/>
            <person name="Yang D."/>
            <person name="Bader C.D."/>
            <person name="Teijaro C.N."/>
            <person name="Fluegel L."/>
            <person name="Davis C.M."/>
            <person name="Simpson J.R."/>
            <person name="Lauterbach L."/>
            <person name="Steele A.D."/>
            <person name="Gui C."/>
            <person name="Meng S."/>
            <person name="Li G."/>
            <person name="Viehrig K."/>
            <person name="Ye F."/>
            <person name="Su P."/>
            <person name="Kiefer A.F."/>
            <person name="Nichols A."/>
            <person name="Cepeda A.J."/>
            <person name="Yan W."/>
            <person name="Fan B."/>
            <person name="Jiang Y."/>
            <person name="Adhikari A."/>
            <person name="Zheng C.-J."/>
            <person name="Schuster L."/>
            <person name="Cowan T.M."/>
            <person name="Smanski M.J."/>
            <person name="Chevrette M.G."/>
            <person name="De Carvalho L.P.S."/>
            <person name="Shen B."/>
        </authorList>
    </citation>
    <scope>NUCLEOTIDE SEQUENCE [LARGE SCALE GENOMIC DNA]</scope>
    <source>
        <strain evidence="1 2">NPDC006434</strain>
    </source>
</reference>
<sequence>MPVAHVVEAARTLLRQPGEIAARLNELDVRTTCADLPSGLSLWNAQELLRGPNGSLLRADDHVSLQALLYTARDPHVPLRQIHAWLTQLGIKVDAPADTIRAALPLIPRAAP</sequence>
<keyword evidence="2" id="KW-1185">Reference proteome</keyword>
<name>A0ABV2UQ97_9ACTN</name>
<evidence type="ECO:0000313" key="1">
    <source>
        <dbReference type="EMBL" id="MET9843717.1"/>
    </source>
</evidence>
<comment type="caution">
    <text evidence="1">The sequence shown here is derived from an EMBL/GenBank/DDBJ whole genome shotgun (WGS) entry which is preliminary data.</text>
</comment>
<dbReference type="Proteomes" id="UP001550210">
    <property type="component" value="Unassembled WGS sequence"/>
</dbReference>
<organism evidence="1 2">
    <name type="scientific">Streptomyces ossamyceticus</name>
    <dbReference type="NCBI Taxonomy" id="249581"/>
    <lineage>
        <taxon>Bacteria</taxon>
        <taxon>Bacillati</taxon>
        <taxon>Actinomycetota</taxon>
        <taxon>Actinomycetes</taxon>
        <taxon>Kitasatosporales</taxon>
        <taxon>Streptomycetaceae</taxon>
        <taxon>Streptomyces</taxon>
    </lineage>
</organism>
<proteinExistence type="predicted"/>
<gene>
    <name evidence="1" type="ORF">ABZZ21_03870</name>
</gene>